<dbReference type="InterPro" id="IPR001757">
    <property type="entry name" value="P_typ_ATPase"/>
</dbReference>
<dbReference type="InterPro" id="IPR036412">
    <property type="entry name" value="HAD-like_sf"/>
</dbReference>
<feature type="transmembrane region" description="Helical" evidence="15">
    <location>
        <begin position="643"/>
        <end position="669"/>
    </location>
</feature>
<comment type="similarity">
    <text evidence="2 15">Belongs to the cation transport ATPase (P-type) (TC 3.A.3) family. Type IB subfamily.</text>
</comment>
<dbReference type="InterPro" id="IPR059000">
    <property type="entry name" value="ATPase_P-type_domA"/>
</dbReference>
<evidence type="ECO:0000256" key="3">
    <source>
        <dbReference type="ARBA" id="ARBA00022448"/>
    </source>
</evidence>
<name>A0A6V8N8J4_9BACT</name>
<dbReference type="PANTHER" id="PTHR43520">
    <property type="entry name" value="ATP7, ISOFORM B"/>
    <property type="match status" value="1"/>
</dbReference>
<reference evidence="18" key="1">
    <citation type="submission" date="2020-06" db="EMBL/GenBank/DDBJ databases">
        <title>Draft genomic sequecing of Geomonas sp. Red745.</title>
        <authorList>
            <person name="Itoh H."/>
            <person name="Xu Z.X."/>
            <person name="Ushijima N."/>
            <person name="Masuda Y."/>
            <person name="Shiratori Y."/>
            <person name="Senoo K."/>
        </authorList>
    </citation>
    <scope>NUCLEOTIDE SEQUENCE [LARGE SCALE GENOMIC DNA]</scope>
    <source>
        <strain evidence="18">Red745</strain>
    </source>
</reference>
<evidence type="ECO:0000313" key="18">
    <source>
        <dbReference type="Proteomes" id="UP000587586"/>
    </source>
</evidence>
<dbReference type="PROSITE" id="PS00154">
    <property type="entry name" value="ATPASE_E1_E2"/>
    <property type="match status" value="1"/>
</dbReference>
<dbReference type="PRINTS" id="PR00119">
    <property type="entry name" value="CATATPASE"/>
</dbReference>
<dbReference type="SFLD" id="SFLDG00002">
    <property type="entry name" value="C1.7:_P-type_atpase_like"/>
    <property type="match status" value="1"/>
</dbReference>
<keyword evidence="10" id="KW-0460">Magnesium</keyword>
<keyword evidence="9 15" id="KW-0067">ATP-binding</keyword>
<dbReference type="Pfam" id="PF00702">
    <property type="entry name" value="Hydrolase"/>
    <property type="match status" value="1"/>
</dbReference>
<dbReference type="InterPro" id="IPR027256">
    <property type="entry name" value="P-typ_ATPase_IB"/>
</dbReference>
<gene>
    <name evidence="17" type="primary">ctpV</name>
    <name evidence="17" type="ORF">GMLC_12180</name>
</gene>
<comment type="subcellular location">
    <subcellularLocation>
        <location evidence="1">Cell membrane</location>
        <topology evidence="1">Multi-pass membrane protein</topology>
    </subcellularLocation>
</comment>
<keyword evidence="5" id="KW-0597">Phosphoprotein</keyword>
<keyword evidence="8 15" id="KW-0547">Nucleotide-binding</keyword>
<dbReference type="GO" id="GO:0005507">
    <property type="term" value="F:copper ion binding"/>
    <property type="evidence" value="ECO:0007669"/>
    <property type="project" value="TreeGrafter"/>
</dbReference>
<dbReference type="GO" id="GO:0043682">
    <property type="term" value="F:P-type divalent copper transporter activity"/>
    <property type="evidence" value="ECO:0007669"/>
    <property type="project" value="TreeGrafter"/>
</dbReference>
<evidence type="ECO:0000256" key="15">
    <source>
        <dbReference type="RuleBase" id="RU362081"/>
    </source>
</evidence>
<dbReference type="SFLD" id="SFLDS00003">
    <property type="entry name" value="Haloacid_Dehalogenase"/>
    <property type="match status" value="1"/>
</dbReference>
<evidence type="ECO:0000256" key="12">
    <source>
        <dbReference type="ARBA" id="ARBA00022989"/>
    </source>
</evidence>
<dbReference type="GO" id="GO:0005524">
    <property type="term" value="F:ATP binding"/>
    <property type="evidence" value="ECO:0007669"/>
    <property type="project" value="UniProtKB-UniRule"/>
</dbReference>
<keyword evidence="7 15" id="KW-0479">Metal-binding</keyword>
<dbReference type="InterPro" id="IPR023214">
    <property type="entry name" value="HAD_sf"/>
</dbReference>
<dbReference type="NCBIfam" id="TIGR01525">
    <property type="entry name" value="ATPase-IB_hvy"/>
    <property type="match status" value="1"/>
</dbReference>
<evidence type="ECO:0000256" key="7">
    <source>
        <dbReference type="ARBA" id="ARBA00022723"/>
    </source>
</evidence>
<organism evidence="17 18">
    <name type="scientific">Geomonas limicola</name>
    <dbReference type="NCBI Taxonomy" id="2740186"/>
    <lineage>
        <taxon>Bacteria</taxon>
        <taxon>Pseudomonadati</taxon>
        <taxon>Thermodesulfobacteriota</taxon>
        <taxon>Desulfuromonadia</taxon>
        <taxon>Geobacterales</taxon>
        <taxon>Geobacteraceae</taxon>
        <taxon>Geomonas</taxon>
    </lineage>
</organism>
<dbReference type="GO" id="GO:0005886">
    <property type="term" value="C:plasma membrane"/>
    <property type="evidence" value="ECO:0007669"/>
    <property type="project" value="UniProtKB-SubCell"/>
</dbReference>
<keyword evidence="18" id="KW-1185">Reference proteome</keyword>
<evidence type="ECO:0000256" key="4">
    <source>
        <dbReference type="ARBA" id="ARBA00022475"/>
    </source>
</evidence>
<feature type="transmembrane region" description="Helical" evidence="15">
    <location>
        <begin position="327"/>
        <end position="356"/>
    </location>
</feature>
<evidence type="ECO:0000256" key="8">
    <source>
        <dbReference type="ARBA" id="ARBA00022741"/>
    </source>
</evidence>
<dbReference type="CDD" id="cd02079">
    <property type="entry name" value="P-type_ATPase_HM"/>
    <property type="match status" value="1"/>
</dbReference>
<feature type="transmembrane region" description="Helical" evidence="15">
    <location>
        <begin position="300"/>
        <end position="321"/>
    </location>
</feature>
<dbReference type="Gene3D" id="2.70.150.10">
    <property type="entry name" value="Calcium-transporting ATPase, cytoplasmic transduction domain A"/>
    <property type="match status" value="1"/>
</dbReference>
<dbReference type="GO" id="GO:0055070">
    <property type="term" value="P:copper ion homeostasis"/>
    <property type="evidence" value="ECO:0007669"/>
    <property type="project" value="TreeGrafter"/>
</dbReference>
<evidence type="ECO:0000256" key="10">
    <source>
        <dbReference type="ARBA" id="ARBA00022842"/>
    </source>
</evidence>
<dbReference type="InterPro" id="IPR018303">
    <property type="entry name" value="ATPase_P-typ_P_site"/>
</dbReference>
<keyword evidence="6 15" id="KW-0812">Transmembrane</keyword>
<evidence type="ECO:0000256" key="5">
    <source>
        <dbReference type="ARBA" id="ARBA00022553"/>
    </source>
</evidence>
<keyword evidence="14 15" id="KW-0472">Membrane</keyword>
<evidence type="ECO:0000256" key="1">
    <source>
        <dbReference type="ARBA" id="ARBA00004651"/>
    </source>
</evidence>
<keyword evidence="3" id="KW-0813">Transport</keyword>
<keyword evidence="11" id="KW-1278">Translocase</keyword>
<evidence type="ECO:0000259" key="16">
    <source>
        <dbReference type="Pfam" id="PF00122"/>
    </source>
</evidence>
<evidence type="ECO:0000256" key="13">
    <source>
        <dbReference type="ARBA" id="ARBA00023065"/>
    </source>
</evidence>
<evidence type="ECO:0000256" key="6">
    <source>
        <dbReference type="ARBA" id="ARBA00022692"/>
    </source>
</evidence>
<feature type="transmembrane region" description="Helical" evidence="15">
    <location>
        <begin position="87"/>
        <end position="109"/>
    </location>
</feature>
<evidence type="ECO:0000256" key="11">
    <source>
        <dbReference type="ARBA" id="ARBA00022967"/>
    </source>
</evidence>
<feature type="transmembrane region" description="Helical" evidence="15">
    <location>
        <begin position="54"/>
        <end position="75"/>
    </location>
</feature>
<dbReference type="SUPFAM" id="SSF81653">
    <property type="entry name" value="Calcium ATPase, transduction domain A"/>
    <property type="match status" value="1"/>
</dbReference>
<dbReference type="SUPFAM" id="SSF56784">
    <property type="entry name" value="HAD-like"/>
    <property type="match status" value="1"/>
</dbReference>
<evidence type="ECO:0000256" key="2">
    <source>
        <dbReference type="ARBA" id="ARBA00006024"/>
    </source>
</evidence>
<dbReference type="InterPro" id="IPR023298">
    <property type="entry name" value="ATPase_P-typ_TM_dom_sf"/>
</dbReference>
<evidence type="ECO:0000256" key="9">
    <source>
        <dbReference type="ARBA" id="ARBA00022840"/>
    </source>
</evidence>
<dbReference type="InterPro" id="IPR044492">
    <property type="entry name" value="P_typ_ATPase_HD_dom"/>
</dbReference>
<dbReference type="RefSeq" id="WP_183360170.1">
    <property type="nucleotide sequence ID" value="NZ_BLXZ01000002.1"/>
</dbReference>
<dbReference type="PANTHER" id="PTHR43520:SF5">
    <property type="entry name" value="CATION-TRANSPORTING P-TYPE ATPASE-RELATED"/>
    <property type="match status" value="1"/>
</dbReference>
<dbReference type="SUPFAM" id="SSF81665">
    <property type="entry name" value="Calcium ATPase, transmembrane domain M"/>
    <property type="match status" value="1"/>
</dbReference>
<dbReference type="Gene3D" id="3.40.50.1000">
    <property type="entry name" value="HAD superfamily/HAD-like"/>
    <property type="match status" value="1"/>
</dbReference>
<evidence type="ECO:0000256" key="14">
    <source>
        <dbReference type="ARBA" id="ARBA00023136"/>
    </source>
</evidence>
<protein>
    <submittedName>
        <fullName evidence="17">Metal-transporting ATPase</fullName>
    </submittedName>
</protein>
<dbReference type="Pfam" id="PF00122">
    <property type="entry name" value="E1-E2_ATPase"/>
    <property type="match status" value="1"/>
</dbReference>
<keyword evidence="12 15" id="KW-1133">Transmembrane helix</keyword>
<dbReference type="Gene3D" id="3.40.1110.10">
    <property type="entry name" value="Calcium-transporting ATPase, cytoplasmic domain N"/>
    <property type="match status" value="1"/>
</dbReference>
<feature type="domain" description="P-type ATPase A" evidence="16">
    <location>
        <begin position="183"/>
        <end position="283"/>
    </location>
</feature>
<dbReference type="AlphaFoldDB" id="A0A6V8N8J4"/>
<dbReference type="SFLD" id="SFLDF00027">
    <property type="entry name" value="p-type_atpase"/>
    <property type="match status" value="1"/>
</dbReference>
<sequence>MHPTTSTLTATCAHCGLPVPSRLARGAAALYCCSACRLVARIIGTERGEQNGHLLRLGLGSLLAMNVMMVSLLLYTDSVAPHLVPTFRLILFCLATPALAVLLPPFLAGAQRELASHRMSLDALIALGSLSAYGVSAFTTLKGSGEVYFDTATMLPVLVTAGKLLESTAKAKASDLLTGMLSLLPTSALRVSCSSVCEVSIAELQPGDLIRIRPGERVAVDGRIMEGMSTLEEAAFTGEFLPRVCRPGDSVIAGTVNGIGTLLVQAERTGDDLLLRGIVSLIQEAWSQPSRAQRLAERSAGWFTPVILGIAFATFFGWHLAGYSSRGLLSALSVLVVACPCTVGIATPLATALAMARAARAGIVVRGGAVLERLAAVNLFFFDKTGTLTTGQPVLREVRVLSGEVDEGEILARVAGLETASEHLLARALVREARGRQLPPAVASFVEVVPGCGLSGLTTYQQIVKQVTVGSPGFLVPGAEVAGDASLPDAASVVDVAFDALLVARLVLQDALRPEAVACLAGLQTLGIPVALLSGDRAPAATAAAAELGISRVEAPCTPHQKIAALAKEAASGRVVAMVGDGINDAPALAAADVGIAFGSGTDLARLAGKVVMLSDRLDQVPWLVHLSRATGRIVRQNLGWSFLYNTLAVAAAVAGALHPLLAAVAMVLSSLTVLGNSLRISRFPDRVDQTATVQPQLVSPAQPLVSPAS</sequence>
<dbReference type="NCBIfam" id="TIGR01511">
    <property type="entry name" value="ATPase-IB1_Cu"/>
    <property type="match status" value="1"/>
</dbReference>
<dbReference type="Proteomes" id="UP000587586">
    <property type="component" value="Unassembled WGS sequence"/>
</dbReference>
<dbReference type="NCBIfam" id="TIGR01494">
    <property type="entry name" value="ATPase_P-type"/>
    <property type="match status" value="2"/>
</dbReference>
<evidence type="ECO:0000313" key="17">
    <source>
        <dbReference type="EMBL" id="GFO67639.1"/>
    </source>
</evidence>
<proteinExistence type="inferred from homology"/>
<dbReference type="GO" id="GO:0016887">
    <property type="term" value="F:ATP hydrolysis activity"/>
    <property type="evidence" value="ECO:0007669"/>
    <property type="project" value="InterPro"/>
</dbReference>
<accession>A0A6V8N8J4</accession>
<dbReference type="InterPro" id="IPR023299">
    <property type="entry name" value="ATPase_P-typ_cyto_dom_N"/>
</dbReference>
<dbReference type="InterPro" id="IPR008250">
    <property type="entry name" value="ATPase_P-typ_transduc_dom_A_sf"/>
</dbReference>
<dbReference type="EMBL" id="BLXZ01000002">
    <property type="protein sequence ID" value="GFO67639.1"/>
    <property type="molecule type" value="Genomic_DNA"/>
</dbReference>
<comment type="caution">
    <text evidence="17">The sequence shown here is derived from an EMBL/GenBank/DDBJ whole genome shotgun (WGS) entry which is preliminary data.</text>
</comment>
<keyword evidence="13" id="KW-0406">Ion transport</keyword>
<keyword evidence="4 15" id="KW-1003">Cell membrane</keyword>